<dbReference type="PRINTS" id="PR00385">
    <property type="entry name" value="P450"/>
</dbReference>
<dbReference type="FunFam" id="1.10.630.10:FF:000207">
    <property type="entry name" value="Putative cytochrome P450 superfamily protein"/>
    <property type="match status" value="1"/>
</dbReference>
<dbReference type="PRINTS" id="PR00463">
    <property type="entry name" value="EP450I"/>
</dbReference>
<keyword evidence="1 2" id="KW-0408">Iron</keyword>
<comment type="similarity">
    <text evidence="2">Belongs to the cytochrome P450 family.</text>
</comment>
<keyword evidence="2" id="KW-0560">Oxidoreductase</keyword>
<name>A0AAE0AUZ8_9ROSI</name>
<dbReference type="Gene3D" id="1.10.630.10">
    <property type="entry name" value="Cytochrome P450"/>
    <property type="match status" value="1"/>
</dbReference>
<dbReference type="InterPro" id="IPR036396">
    <property type="entry name" value="Cyt_P450_sf"/>
</dbReference>
<dbReference type="PANTHER" id="PTHR47951:SF7">
    <property type="entry name" value="FLAVONOID 3',5'-HYDROXYLASE-LIKE ISOFORM X1"/>
    <property type="match status" value="1"/>
</dbReference>
<evidence type="ECO:0000313" key="3">
    <source>
        <dbReference type="EMBL" id="KAK3224791.1"/>
    </source>
</evidence>
<evidence type="ECO:0000256" key="1">
    <source>
        <dbReference type="PIRSR" id="PIRSR602401-1"/>
    </source>
</evidence>
<dbReference type="InterPro" id="IPR001128">
    <property type="entry name" value="Cyt_P450"/>
</dbReference>
<feature type="binding site" description="axial binding residue" evidence="1">
    <location>
        <position position="440"/>
    </location>
    <ligand>
        <name>heme</name>
        <dbReference type="ChEBI" id="CHEBI:30413"/>
    </ligand>
    <ligandPart>
        <name>Fe</name>
        <dbReference type="ChEBI" id="CHEBI:18248"/>
    </ligandPart>
</feature>
<reference evidence="3" key="1">
    <citation type="journal article" date="2023" name="Plant J.">
        <title>Genome sequences and population genomics provide insights into the demographic history, inbreeding, and mutation load of two 'living fossil' tree species of Dipteronia.</title>
        <authorList>
            <person name="Feng Y."/>
            <person name="Comes H.P."/>
            <person name="Chen J."/>
            <person name="Zhu S."/>
            <person name="Lu R."/>
            <person name="Zhang X."/>
            <person name="Li P."/>
            <person name="Qiu J."/>
            <person name="Olsen K.M."/>
            <person name="Qiu Y."/>
        </authorList>
    </citation>
    <scope>NUCLEOTIDE SEQUENCE</scope>
    <source>
        <strain evidence="3">NBL</strain>
    </source>
</reference>
<comment type="cofactor">
    <cofactor evidence="1">
        <name>heme</name>
        <dbReference type="ChEBI" id="CHEBI:30413"/>
    </cofactor>
</comment>
<accession>A0AAE0AUZ8</accession>
<keyword evidence="1 2" id="KW-0349">Heme</keyword>
<dbReference type="PANTHER" id="PTHR47951">
    <property type="entry name" value="OS08G0547900 PROTEIN"/>
    <property type="match status" value="1"/>
</dbReference>
<dbReference type="GO" id="GO:0020037">
    <property type="term" value="F:heme binding"/>
    <property type="evidence" value="ECO:0007669"/>
    <property type="project" value="InterPro"/>
</dbReference>
<dbReference type="PROSITE" id="PS00086">
    <property type="entry name" value="CYTOCHROME_P450"/>
    <property type="match status" value="1"/>
</dbReference>
<dbReference type="EMBL" id="JANJYJ010000002">
    <property type="protein sequence ID" value="KAK3224791.1"/>
    <property type="molecule type" value="Genomic_DNA"/>
</dbReference>
<dbReference type="AlphaFoldDB" id="A0AAE0AUZ8"/>
<proteinExistence type="inferred from homology"/>
<dbReference type="InterPro" id="IPR002401">
    <property type="entry name" value="Cyt_P450_E_grp-I"/>
</dbReference>
<evidence type="ECO:0000256" key="2">
    <source>
        <dbReference type="RuleBase" id="RU000461"/>
    </source>
</evidence>
<evidence type="ECO:0008006" key="5">
    <source>
        <dbReference type="Google" id="ProtNLM"/>
    </source>
</evidence>
<dbReference type="InterPro" id="IPR017972">
    <property type="entry name" value="Cyt_P450_CS"/>
</dbReference>
<protein>
    <recommendedName>
        <fullName evidence="5">Cytochrome P450</fullName>
    </recommendedName>
</protein>
<gene>
    <name evidence="3" type="ORF">Dsin_004653</name>
</gene>
<dbReference type="GO" id="GO:0005506">
    <property type="term" value="F:iron ion binding"/>
    <property type="evidence" value="ECO:0007669"/>
    <property type="project" value="InterPro"/>
</dbReference>
<evidence type="ECO:0000313" key="4">
    <source>
        <dbReference type="Proteomes" id="UP001281410"/>
    </source>
</evidence>
<dbReference type="GO" id="GO:0004497">
    <property type="term" value="F:monooxygenase activity"/>
    <property type="evidence" value="ECO:0007669"/>
    <property type="project" value="UniProtKB-KW"/>
</dbReference>
<comment type="caution">
    <text evidence="3">The sequence shown here is derived from an EMBL/GenBank/DDBJ whole genome shotgun (WGS) entry which is preliminary data.</text>
</comment>
<keyword evidence="4" id="KW-1185">Reference proteome</keyword>
<dbReference type="GO" id="GO:0016705">
    <property type="term" value="F:oxidoreductase activity, acting on paired donors, with incorporation or reduction of molecular oxygen"/>
    <property type="evidence" value="ECO:0007669"/>
    <property type="project" value="InterPro"/>
</dbReference>
<sequence length="501" mass="56675">MITSLVAAFAVILFLWNLKNWRKIVPPLPPGPRGLPILGYFPFLGTHLHKTFRELAGVYGPIYKLWLGNKLCVVVSSPALAKELVRDQDTIFANRDLIAALYAVSDGNDIAYLPYGPEWRKLRKLFVSHMMSNASLDACYSLRKQEVNKIIRDVYKRSGKAIDISELTFSASINVIQNILWGFTLQGERMTNLGEELRELFSELFIVLGATNISDIFPVLSRFDIQGIAKRSKKIGIQFESIIDAAIEQSKNMAAIRGGWNNDGKDFLQVLLELQEHEDSAKSFTMTQLKAMLMDIIVGGTDTTTTMLEWTMAELMNNPKVLKKVQEELTEVVGIDCSVEEFHLPKLQYLDAVVNETMRLHPAAPVLLPRCPSQTTIVGGYTIPKGSKIMLNVYAIQRDPQLWDNPLEFRPERFLSNSEKFDYLGNNFQYMPFGSGRRVCPGIPLAKRMLMFLLASILHSFEWKLPNDTELDLSDKWGLVAKKLKPLVVIPTPRLSNSELY</sequence>
<dbReference type="Pfam" id="PF00067">
    <property type="entry name" value="p450"/>
    <property type="match status" value="1"/>
</dbReference>
<keyword evidence="2" id="KW-0503">Monooxygenase</keyword>
<dbReference type="SUPFAM" id="SSF48264">
    <property type="entry name" value="Cytochrome P450"/>
    <property type="match status" value="1"/>
</dbReference>
<keyword evidence="1 2" id="KW-0479">Metal-binding</keyword>
<organism evidence="3 4">
    <name type="scientific">Dipteronia sinensis</name>
    <dbReference type="NCBI Taxonomy" id="43782"/>
    <lineage>
        <taxon>Eukaryota</taxon>
        <taxon>Viridiplantae</taxon>
        <taxon>Streptophyta</taxon>
        <taxon>Embryophyta</taxon>
        <taxon>Tracheophyta</taxon>
        <taxon>Spermatophyta</taxon>
        <taxon>Magnoliopsida</taxon>
        <taxon>eudicotyledons</taxon>
        <taxon>Gunneridae</taxon>
        <taxon>Pentapetalae</taxon>
        <taxon>rosids</taxon>
        <taxon>malvids</taxon>
        <taxon>Sapindales</taxon>
        <taxon>Sapindaceae</taxon>
        <taxon>Hippocastanoideae</taxon>
        <taxon>Acereae</taxon>
        <taxon>Dipteronia</taxon>
    </lineage>
</organism>
<dbReference type="Proteomes" id="UP001281410">
    <property type="component" value="Unassembled WGS sequence"/>
</dbReference>